<organism evidence="2 3">
    <name type="scientific">Coemansia guatemalensis</name>
    <dbReference type="NCBI Taxonomy" id="2761395"/>
    <lineage>
        <taxon>Eukaryota</taxon>
        <taxon>Fungi</taxon>
        <taxon>Fungi incertae sedis</taxon>
        <taxon>Zoopagomycota</taxon>
        <taxon>Kickxellomycotina</taxon>
        <taxon>Kickxellomycetes</taxon>
        <taxon>Kickxellales</taxon>
        <taxon>Kickxellaceae</taxon>
        <taxon>Coemansia</taxon>
    </lineage>
</organism>
<name>A0A9W8LVE1_9FUNG</name>
<dbReference type="OrthoDB" id="432685at2759"/>
<comment type="caution">
    <text evidence="2">The sequence shown here is derived from an EMBL/GenBank/DDBJ whole genome shotgun (WGS) entry which is preliminary data.</text>
</comment>
<protein>
    <submittedName>
        <fullName evidence="2">Uncharacterized protein</fullName>
    </submittedName>
</protein>
<dbReference type="Proteomes" id="UP001140094">
    <property type="component" value="Unassembled WGS sequence"/>
</dbReference>
<feature type="region of interest" description="Disordered" evidence="1">
    <location>
        <begin position="128"/>
        <end position="169"/>
    </location>
</feature>
<evidence type="ECO:0000313" key="2">
    <source>
        <dbReference type="EMBL" id="KAJ2808970.1"/>
    </source>
</evidence>
<feature type="region of interest" description="Disordered" evidence="1">
    <location>
        <begin position="206"/>
        <end position="225"/>
    </location>
</feature>
<keyword evidence="3" id="KW-1185">Reference proteome</keyword>
<sequence length="259" mass="28467">MSHAPEQSVDGAATGGLLSFIESCAVDNIEVDVPSFKEHLRQVYSAKEDMIAKDIYLNTMEYLSQLQTMSIDDAFKLLDILFPQSKNITANDGHNAEDEQGETTAAGYTGNIIDSYEENVNIQKVPDADTRVETRSEVPNTSLDTRSRRRTSPVRRYQTSSTAEGSRLRGRNRAVMSNEEYDALASNIQPGLVDDIATYAAQAGIGPSHSADSAAGEQTQKDYPTLSDPVSYYPLSLKNVYSQSCDLLAQRLITIVKLQ</sequence>
<proteinExistence type="predicted"/>
<evidence type="ECO:0000313" key="3">
    <source>
        <dbReference type="Proteomes" id="UP001140094"/>
    </source>
</evidence>
<dbReference type="EMBL" id="JANBUO010000015">
    <property type="protein sequence ID" value="KAJ2808970.1"/>
    <property type="molecule type" value="Genomic_DNA"/>
</dbReference>
<gene>
    <name evidence="2" type="ORF">H4R20_000478</name>
</gene>
<reference evidence="2" key="1">
    <citation type="submission" date="2022-07" db="EMBL/GenBank/DDBJ databases">
        <title>Phylogenomic reconstructions and comparative analyses of Kickxellomycotina fungi.</title>
        <authorList>
            <person name="Reynolds N.K."/>
            <person name="Stajich J.E."/>
            <person name="Barry K."/>
            <person name="Grigoriev I.V."/>
            <person name="Crous P."/>
            <person name="Smith M.E."/>
        </authorList>
    </citation>
    <scope>NUCLEOTIDE SEQUENCE</scope>
    <source>
        <strain evidence="2">NRRL 1565</strain>
    </source>
</reference>
<evidence type="ECO:0000256" key="1">
    <source>
        <dbReference type="SAM" id="MobiDB-lite"/>
    </source>
</evidence>
<dbReference type="AlphaFoldDB" id="A0A9W8LVE1"/>
<accession>A0A9W8LVE1</accession>